<dbReference type="HAMAP" id="MF_00170">
    <property type="entry name" value="Rib_5P_isom_A"/>
    <property type="match status" value="1"/>
</dbReference>
<keyword evidence="5" id="KW-1185">Reference proteome</keyword>
<dbReference type="GO" id="GO:0009052">
    <property type="term" value="P:pentose-phosphate shunt, non-oxidative branch"/>
    <property type="evidence" value="ECO:0007669"/>
    <property type="project" value="UniProtKB-UniRule"/>
</dbReference>
<keyword evidence="2 3" id="KW-0413">Isomerase</keyword>
<comment type="catalytic activity">
    <reaction evidence="1 3">
        <text>aldehydo-D-ribose 5-phosphate = D-ribulose 5-phosphate</text>
        <dbReference type="Rhea" id="RHEA:14657"/>
        <dbReference type="ChEBI" id="CHEBI:58121"/>
        <dbReference type="ChEBI" id="CHEBI:58273"/>
        <dbReference type="EC" id="5.3.1.6"/>
    </reaction>
</comment>
<gene>
    <name evidence="3" type="primary">rpiA</name>
    <name evidence="4" type="ORF">CDEE_0429</name>
</gene>
<dbReference type="InterPro" id="IPR037171">
    <property type="entry name" value="NagB/RpiA_transferase-like"/>
</dbReference>
<dbReference type="Gene3D" id="3.40.50.1360">
    <property type="match status" value="1"/>
</dbReference>
<dbReference type="InterPro" id="IPR004788">
    <property type="entry name" value="Ribose5P_isomerase_type_A"/>
</dbReference>
<dbReference type="GO" id="GO:0004751">
    <property type="term" value="F:ribose-5-phosphate isomerase activity"/>
    <property type="evidence" value="ECO:0007669"/>
    <property type="project" value="UniProtKB-UniRule"/>
</dbReference>
<reference evidence="4 5" key="1">
    <citation type="journal article" date="2013" name="Genome Biol. Evol.">
        <title>Genome evolution and phylogenomic analysis of candidatus kinetoplastibacterium, the betaproteobacterial endosymbionts of strigomonas and angomonas.</title>
        <authorList>
            <person name="Alves J.M."/>
            <person name="Serrano M.G."/>
            <person name="Maia da Silva F."/>
            <person name="Voegtly L.J."/>
            <person name="Matveyev A.V."/>
            <person name="Teixeira M.M."/>
            <person name="Camargo E.P."/>
            <person name="Buck G.A."/>
        </authorList>
    </citation>
    <scope>NUCLEOTIDE SEQUENCE [LARGE SCALE GENOMIC DNA]</scope>
    <source>
        <strain evidence="4 5">TCC036E</strain>
    </source>
</reference>
<dbReference type="RefSeq" id="WP_015389068.1">
    <property type="nucleotide sequence ID" value="NC_020283.1"/>
</dbReference>
<comment type="pathway">
    <text evidence="3">Carbohydrate degradation; pentose phosphate pathway; D-ribose 5-phosphate from D-ribulose 5-phosphate (non-oxidative stage): step 1/1.</text>
</comment>
<comment type="subunit">
    <text evidence="3">Homodimer.</text>
</comment>
<dbReference type="Gene3D" id="3.30.70.260">
    <property type="match status" value="1"/>
</dbReference>
<feature type="active site" description="Proton acceptor" evidence="3">
    <location>
        <position position="108"/>
    </location>
</feature>
<dbReference type="STRING" id="1208918.CDEE_0429"/>
<evidence type="ECO:0000256" key="3">
    <source>
        <dbReference type="HAMAP-Rule" id="MF_00170"/>
    </source>
</evidence>
<name>M1LW58_9PROT</name>
<dbReference type="KEGG" id="kct:CDEE_0429"/>
<feature type="binding site" evidence="3">
    <location>
        <begin position="86"/>
        <end position="89"/>
    </location>
    <ligand>
        <name>substrate</name>
    </ligand>
</feature>
<dbReference type="Proteomes" id="UP000011686">
    <property type="component" value="Chromosome"/>
</dbReference>
<dbReference type="NCBIfam" id="TIGR00021">
    <property type="entry name" value="rpiA"/>
    <property type="match status" value="1"/>
</dbReference>
<evidence type="ECO:0000313" key="5">
    <source>
        <dbReference type="Proteomes" id="UP000011686"/>
    </source>
</evidence>
<organism evidence="4 5">
    <name type="scientific">Candidatus Kinetoplastidibacterium crithidiae TCC036E</name>
    <dbReference type="NCBI Taxonomy" id="1208918"/>
    <lineage>
        <taxon>Bacteria</taxon>
        <taxon>Pseudomonadati</taxon>
        <taxon>Pseudomonadota</taxon>
        <taxon>Betaproteobacteria</taxon>
        <taxon>Candidatus Kinetoplastidibacterium</taxon>
    </lineage>
</organism>
<feature type="binding site" evidence="3">
    <location>
        <begin position="99"/>
        <end position="102"/>
    </location>
    <ligand>
        <name>substrate</name>
    </ligand>
</feature>
<dbReference type="FunFam" id="3.40.50.1360:FF:000001">
    <property type="entry name" value="Ribose-5-phosphate isomerase A"/>
    <property type="match status" value="1"/>
</dbReference>
<accession>M1LW58</accession>
<dbReference type="EC" id="5.3.1.6" evidence="3"/>
<evidence type="ECO:0000313" key="4">
    <source>
        <dbReference type="EMBL" id="AGF47484.1"/>
    </source>
</evidence>
<dbReference type="SUPFAM" id="SSF100950">
    <property type="entry name" value="NagB/RpiA/CoA transferase-like"/>
    <property type="match status" value="1"/>
</dbReference>
<dbReference type="InterPro" id="IPR020672">
    <property type="entry name" value="Ribose5P_isomerase_typA_subgr"/>
</dbReference>
<dbReference type="HOGENOM" id="CLU_056590_1_1_4"/>
<comment type="function">
    <text evidence="3">Catalyzes the reversible conversion of ribose-5-phosphate to ribulose 5-phosphate.</text>
</comment>
<dbReference type="CDD" id="cd01398">
    <property type="entry name" value="RPI_A"/>
    <property type="match status" value="1"/>
</dbReference>
<feature type="binding site" evidence="3">
    <location>
        <begin position="33"/>
        <end position="36"/>
    </location>
    <ligand>
        <name>substrate</name>
    </ligand>
</feature>
<dbReference type="GO" id="GO:0005829">
    <property type="term" value="C:cytosol"/>
    <property type="evidence" value="ECO:0007669"/>
    <property type="project" value="TreeGrafter"/>
</dbReference>
<dbReference type="NCBIfam" id="NF001924">
    <property type="entry name" value="PRK00702.1"/>
    <property type="match status" value="1"/>
</dbReference>
<dbReference type="PANTHER" id="PTHR11934:SF0">
    <property type="entry name" value="RIBOSE-5-PHOSPHATE ISOMERASE"/>
    <property type="match status" value="1"/>
</dbReference>
<feature type="binding site" evidence="3">
    <location>
        <position position="126"/>
    </location>
    <ligand>
        <name>substrate</name>
    </ligand>
</feature>
<sequence>MKKQNELKKIAAIEAMSCIKNIISKKNIIGVGTGSTVDYFIEELSSFKENFLGAVASSKRTELLLSRHGIKLFDLNELTELEVYIDGADEVDYSLSMIKGGGGALTREKIIASSAKEFICIADESKLSENNLGKFPLPVEVIPMAISVVSRYFRDLGGNPILRKDFVTDNGNYILDIHNFKIGNPVEMEKDINNIPGVVTCGLFAIRGADKLILATLNNGIKYFAK</sequence>
<dbReference type="EMBL" id="CP003804">
    <property type="protein sequence ID" value="AGF47484.1"/>
    <property type="molecule type" value="Genomic_DNA"/>
</dbReference>
<dbReference type="SUPFAM" id="SSF75445">
    <property type="entry name" value="D-ribose-5-phosphate isomerase (RpiA), lid domain"/>
    <property type="match status" value="1"/>
</dbReference>
<comment type="similarity">
    <text evidence="3">Belongs to the ribose 5-phosphate isomerase family.</text>
</comment>
<dbReference type="PATRIC" id="fig|1208918.3.peg.180"/>
<dbReference type="eggNOG" id="COG0120">
    <property type="taxonomic scope" value="Bacteria"/>
</dbReference>
<evidence type="ECO:0000256" key="2">
    <source>
        <dbReference type="ARBA" id="ARBA00023235"/>
    </source>
</evidence>
<protein>
    <recommendedName>
        <fullName evidence="3">Ribose-5-phosphate isomerase A</fullName>
        <ecNumber evidence="3">5.3.1.6</ecNumber>
    </recommendedName>
    <alternativeName>
        <fullName evidence="3">Phosphoriboisomerase A</fullName>
        <shortName evidence="3">PRI</shortName>
    </alternativeName>
</protein>
<dbReference type="UniPathway" id="UPA00115">
    <property type="reaction ID" value="UER00412"/>
</dbReference>
<evidence type="ECO:0000256" key="1">
    <source>
        <dbReference type="ARBA" id="ARBA00001713"/>
    </source>
</evidence>
<dbReference type="GO" id="GO:0006014">
    <property type="term" value="P:D-ribose metabolic process"/>
    <property type="evidence" value="ECO:0007669"/>
    <property type="project" value="TreeGrafter"/>
</dbReference>
<dbReference type="PANTHER" id="PTHR11934">
    <property type="entry name" value="RIBOSE-5-PHOSPHATE ISOMERASE"/>
    <property type="match status" value="1"/>
</dbReference>
<dbReference type="Pfam" id="PF06026">
    <property type="entry name" value="Rib_5-P_isom_A"/>
    <property type="match status" value="1"/>
</dbReference>
<dbReference type="AlphaFoldDB" id="M1LW58"/>
<proteinExistence type="inferred from homology"/>